<evidence type="ECO:0000313" key="1">
    <source>
        <dbReference type="EMBL" id="MBI4594871.1"/>
    </source>
</evidence>
<dbReference type="EMBL" id="JACQWF010000029">
    <property type="protein sequence ID" value="MBI4594871.1"/>
    <property type="molecule type" value="Genomic_DNA"/>
</dbReference>
<dbReference type="PIRSF" id="PIRSF033563">
    <property type="entry name" value="UCP033563"/>
    <property type="match status" value="1"/>
</dbReference>
<accession>A0A933LQ13</accession>
<dbReference type="InterPro" id="IPR008323">
    <property type="entry name" value="UCP033563"/>
</dbReference>
<evidence type="ECO:0000313" key="2">
    <source>
        <dbReference type="Proteomes" id="UP000772181"/>
    </source>
</evidence>
<gene>
    <name evidence="1" type="ORF">HY730_00660</name>
</gene>
<comment type="caution">
    <text evidence="1">The sequence shown here is derived from an EMBL/GenBank/DDBJ whole genome shotgun (WGS) entry which is preliminary data.</text>
</comment>
<dbReference type="AlphaFoldDB" id="A0A933LQ13"/>
<protein>
    <submittedName>
        <fullName evidence="1">DUF1015 domain-containing protein</fullName>
    </submittedName>
</protein>
<proteinExistence type="predicted"/>
<dbReference type="Proteomes" id="UP000772181">
    <property type="component" value="Unassembled WGS sequence"/>
</dbReference>
<sequence length="443" mass="51598">MPHILPFRGTFYNKEKLSNLFSVLAPPYDVISPEEQDDLYATDEYNIIRIILGKDYPEDNHAENRYTRAAKYLQTWKREDILIKDSSPSIYVYEQQFNLKLGGMRIRRGFFCLTQLEEFEQGSILPHEHTFSEPIADRYRLLQACLSNFNPVFALYPDEENHLDRYLERARENYPLVDFWDGQGMRHTIWPLRDPAMIKELAESLEKKRVFIADGHHRYETALKFRNQSRESGRYAKGANFFDYTMFYYTNIYSPGLAILPVHRLIKSISQPSFAKFEELLREFFFIEPLTFNYADHSELGGMIGQNLAERQAHSFHSFIVYTGAKRFLLLTLKSDGALNRDEFLAVEPELRKLDLVILHRLIIQRLLPGSHQAANGEMVFYTPSEELAIAKVDSAEFQLAFFVNSVPVKVLMTLAESGLRLPHKSTFFYPKLLSGLVINQME</sequence>
<reference evidence="1" key="1">
    <citation type="submission" date="2020-07" db="EMBL/GenBank/DDBJ databases">
        <title>Huge and variable diversity of episymbiotic CPR bacteria and DPANN archaea in groundwater ecosystems.</title>
        <authorList>
            <person name="He C.Y."/>
            <person name="Keren R."/>
            <person name="Whittaker M."/>
            <person name="Farag I.F."/>
            <person name="Doudna J."/>
            <person name="Cate J.H.D."/>
            <person name="Banfield J.F."/>
        </authorList>
    </citation>
    <scope>NUCLEOTIDE SEQUENCE</scope>
    <source>
        <strain evidence="1">NC_groundwater_1482_Ag_S-0.65um_47_24</strain>
    </source>
</reference>
<dbReference type="PANTHER" id="PTHR36454">
    <property type="entry name" value="LMO2823 PROTEIN"/>
    <property type="match status" value="1"/>
</dbReference>
<name>A0A933LQ13_UNCTE</name>
<organism evidence="1 2">
    <name type="scientific">Tectimicrobiota bacterium</name>
    <dbReference type="NCBI Taxonomy" id="2528274"/>
    <lineage>
        <taxon>Bacteria</taxon>
        <taxon>Pseudomonadati</taxon>
        <taxon>Nitrospinota/Tectimicrobiota group</taxon>
        <taxon>Candidatus Tectimicrobiota</taxon>
    </lineage>
</organism>
<dbReference type="PANTHER" id="PTHR36454:SF1">
    <property type="entry name" value="DUF1015 DOMAIN-CONTAINING PROTEIN"/>
    <property type="match status" value="1"/>
</dbReference>
<dbReference type="Pfam" id="PF06245">
    <property type="entry name" value="DUF1015"/>
    <property type="match status" value="1"/>
</dbReference>